<protein>
    <recommendedName>
        <fullName evidence="3">Transmembrane protein</fullName>
    </recommendedName>
</protein>
<evidence type="ECO:0000313" key="2">
    <source>
        <dbReference type="EMBL" id="CAG6633959.1"/>
    </source>
</evidence>
<feature type="transmembrane region" description="Helical" evidence="1">
    <location>
        <begin position="44"/>
        <end position="64"/>
    </location>
</feature>
<reference evidence="2" key="1">
    <citation type="submission" date="2021-05" db="EMBL/GenBank/DDBJ databases">
        <authorList>
            <person name="Alioto T."/>
            <person name="Alioto T."/>
            <person name="Gomez Garrido J."/>
        </authorList>
    </citation>
    <scope>NUCLEOTIDE SEQUENCE</scope>
</reference>
<sequence length="103" mass="12503">MSGVRLEPPTCRLRVHRQNDHCATEIGNGHLKKEEKKLLKRAKFASFMFCGVGIFFVEWSYFWWSRHIIFYTRSRLLKRFCTFSIFHSFFSLFYQFCHAFSIF</sequence>
<name>A0A8D8QMC0_9HEMI</name>
<accession>A0A8D8QMC0</accession>
<dbReference type="EMBL" id="HBUF01084508">
    <property type="protein sequence ID" value="CAG6633959.1"/>
    <property type="molecule type" value="Transcribed_RNA"/>
</dbReference>
<evidence type="ECO:0000256" key="1">
    <source>
        <dbReference type="SAM" id="Phobius"/>
    </source>
</evidence>
<evidence type="ECO:0008006" key="3">
    <source>
        <dbReference type="Google" id="ProtNLM"/>
    </source>
</evidence>
<feature type="transmembrane region" description="Helical" evidence="1">
    <location>
        <begin position="76"/>
        <end position="96"/>
    </location>
</feature>
<proteinExistence type="predicted"/>
<dbReference type="AlphaFoldDB" id="A0A8D8QMC0"/>
<keyword evidence="1" id="KW-0472">Membrane</keyword>
<keyword evidence="1" id="KW-0812">Transmembrane</keyword>
<keyword evidence="1" id="KW-1133">Transmembrane helix</keyword>
<organism evidence="2">
    <name type="scientific">Cacopsylla melanoneura</name>
    <dbReference type="NCBI Taxonomy" id="428564"/>
    <lineage>
        <taxon>Eukaryota</taxon>
        <taxon>Metazoa</taxon>
        <taxon>Ecdysozoa</taxon>
        <taxon>Arthropoda</taxon>
        <taxon>Hexapoda</taxon>
        <taxon>Insecta</taxon>
        <taxon>Pterygota</taxon>
        <taxon>Neoptera</taxon>
        <taxon>Paraneoptera</taxon>
        <taxon>Hemiptera</taxon>
        <taxon>Sternorrhyncha</taxon>
        <taxon>Psylloidea</taxon>
        <taxon>Psyllidae</taxon>
        <taxon>Psyllinae</taxon>
        <taxon>Cacopsylla</taxon>
    </lineage>
</organism>